<reference evidence="15 16" key="1">
    <citation type="submission" date="2014-05" db="EMBL/GenBank/DDBJ databases">
        <title>Complete genome sequence of Corynebacterium marinum DSM 44953.</title>
        <authorList>
            <person name="Schaffert L."/>
            <person name="Albersmeier A."/>
            <person name="Kalinowski J."/>
            <person name="Ruckert C."/>
        </authorList>
    </citation>
    <scope>NUCLEOTIDE SEQUENCE [LARGE SCALE GENOMIC DNA]</scope>
    <source>
        <strain evidence="15 16">DSM 44953</strain>
    </source>
</reference>
<dbReference type="KEGG" id="cmq:B840_10855"/>
<sequence>MSHASLNSTNMFVSPLLTWFDRNERPLAWRHPDTGAWGILLSEVMSQQTPVARVEPVWREWMARWPDPASFARASPDEVLRAWGKLGYPRRALRLLDCAGQIVSRHDGRVPDDVEQLLALPGIGDYTARAVACFAYGKNVPVVDTNVRRVHRRAVEGRFLAGAASKSELAAGAELLPGDGRGPRFSAALMELGALVCTAASPACGECPLRAGCAWVAAGSPRPSPEELAKKKVQKFVGTDRQVRGLIMDVLRANDAAVPQSAIDVVWPDGAQRSRALHSLLEDGLAEQDGRGYFHLPR</sequence>
<dbReference type="InterPro" id="IPR011257">
    <property type="entry name" value="DNA_glycosylase"/>
</dbReference>
<evidence type="ECO:0000256" key="7">
    <source>
        <dbReference type="ARBA" id="ARBA00022723"/>
    </source>
</evidence>
<dbReference type="EC" id="3.2.2.31" evidence="4"/>
<feature type="domain" description="HhH-GPD" evidence="14">
    <location>
        <begin position="45"/>
        <end position="195"/>
    </location>
</feature>
<dbReference type="GO" id="GO:0046872">
    <property type="term" value="F:metal ion binding"/>
    <property type="evidence" value="ECO:0007669"/>
    <property type="project" value="UniProtKB-KW"/>
</dbReference>
<evidence type="ECO:0000256" key="5">
    <source>
        <dbReference type="ARBA" id="ARBA00022023"/>
    </source>
</evidence>
<dbReference type="STRING" id="1224162.B840_10855"/>
<dbReference type="InterPro" id="IPR044298">
    <property type="entry name" value="MIG/MutY"/>
</dbReference>
<dbReference type="PROSITE" id="PS00764">
    <property type="entry name" value="ENDONUCLEASE_III_1"/>
    <property type="match status" value="1"/>
</dbReference>
<evidence type="ECO:0000256" key="4">
    <source>
        <dbReference type="ARBA" id="ARBA00012045"/>
    </source>
</evidence>
<evidence type="ECO:0000256" key="2">
    <source>
        <dbReference type="ARBA" id="ARBA00001966"/>
    </source>
</evidence>
<dbReference type="Pfam" id="PF00730">
    <property type="entry name" value="HhH-GPD"/>
    <property type="match status" value="1"/>
</dbReference>
<dbReference type="PANTHER" id="PTHR42944">
    <property type="entry name" value="ADENINE DNA GLYCOSYLASE"/>
    <property type="match status" value="1"/>
</dbReference>
<keyword evidence="12" id="KW-0234">DNA repair</keyword>
<dbReference type="SMART" id="SM00478">
    <property type="entry name" value="ENDO3c"/>
    <property type="match status" value="1"/>
</dbReference>
<dbReference type="FunFam" id="1.10.340.30:FF:000003">
    <property type="entry name" value="A/G-specific adenine glycosylase"/>
    <property type="match status" value="1"/>
</dbReference>
<evidence type="ECO:0000256" key="3">
    <source>
        <dbReference type="ARBA" id="ARBA00008343"/>
    </source>
</evidence>
<proteinExistence type="inferred from homology"/>
<comment type="catalytic activity">
    <reaction evidence="1">
        <text>Hydrolyzes free adenine bases from 7,8-dihydro-8-oxoguanine:adenine mismatched double-stranded DNA, leaving an apurinic site.</text>
        <dbReference type="EC" id="3.2.2.31"/>
    </reaction>
</comment>
<evidence type="ECO:0000256" key="9">
    <source>
        <dbReference type="ARBA" id="ARBA00022801"/>
    </source>
</evidence>
<keyword evidence="6" id="KW-0004">4Fe-4S</keyword>
<evidence type="ECO:0000313" key="15">
    <source>
        <dbReference type="EMBL" id="AJK69743.1"/>
    </source>
</evidence>
<dbReference type="CDD" id="cd00056">
    <property type="entry name" value="ENDO3c"/>
    <property type="match status" value="1"/>
</dbReference>
<dbReference type="Pfam" id="PF00633">
    <property type="entry name" value="HHH"/>
    <property type="match status" value="1"/>
</dbReference>
<evidence type="ECO:0000256" key="13">
    <source>
        <dbReference type="ARBA" id="ARBA00023295"/>
    </source>
</evidence>
<dbReference type="Gene3D" id="1.10.1670.10">
    <property type="entry name" value="Helix-hairpin-Helix base-excision DNA repair enzymes (C-terminal)"/>
    <property type="match status" value="1"/>
</dbReference>
<keyword evidence="11" id="KW-0411">Iron-sulfur</keyword>
<evidence type="ECO:0000256" key="11">
    <source>
        <dbReference type="ARBA" id="ARBA00023014"/>
    </source>
</evidence>
<evidence type="ECO:0000256" key="10">
    <source>
        <dbReference type="ARBA" id="ARBA00023004"/>
    </source>
</evidence>
<dbReference type="InterPro" id="IPR000445">
    <property type="entry name" value="HhH_motif"/>
</dbReference>
<dbReference type="EMBL" id="CP007790">
    <property type="protein sequence ID" value="AJK69743.1"/>
    <property type="molecule type" value="Genomic_DNA"/>
</dbReference>
<dbReference type="InterPro" id="IPR004036">
    <property type="entry name" value="Endonuclease-III-like_CS2"/>
</dbReference>
<dbReference type="GO" id="GO:0051539">
    <property type="term" value="F:4 iron, 4 sulfur cluster binding"/>
    <property type="evidence" value="ECO:0007669"/>
    <property type="project" value="UniProtKB-KW"/>
</dbReference>
<keyword evidence="7" id="KW-0479">Metal-binding</keyword>
<comment type="similarity">
    <text evidence="3">Belongs to the Nth/MutY family.</text>
</comment>
<dbReference type="PANTHER" id="PTHR42944:SF1">
    <property type="entry name" value="ADENINE DNA GLYCOSYLASE"/>
    <property type="match status" value="1"/>
</dbReference>
<dbReference type="HOGENOM" id="CLU_012862_2_0_11"/>
<dbReference type="SUPFAM" id="SSF48150">
    <property type="entry name" value="DNA-glycosylase"/>
    <property type="match status" value="1"/>
</dbReference>
<dbReference type="GO" id="GO:0006284">
    <property type="term" value="P:base-excision repair"/>
    <property type="evidence" value="ECO:0007669"/>
    <property type="project" value="InterPro"/>
</dbReference>
<dbReference type="SMART" id="SM00525">
    <property type="entry name" value="FES"/>
    <property type="match status" value="1"/>
</dbReference>
<evidence type="ECO:0000259" key="14">
    <source>
        <dbReference type="SMART" id="SM00478"/>
    </source>
</evidence>
<dbReference type="InterPro" id="IPR004035">
    <property type="entry name" value="Endouclease-III_FeS-bd_BS"/>
</dbReference>
<evidence type="ECO:0000256" key="12">
    <source>
        <dbReference type="ARBA" id="ARBA00023204"/>
    </source>
</evidence>
<dbReference type="GO" id="GO:0035485">
    <property type="term" value="F:adenine/guanine mispair binding"/>
    <property type="evidence" value="ECO:0007669"/>
    <property type="project" value="TreeGrafter"/>
</dbReference>
<accession>A0A0B6TPA7</accession>
<dbReference type="GO" id="GO:0000701">
    <property type="term" value="F:purine-specific mismatch base pair DNA N-glycosylase activity"/>
    <property type="evidence" value="ECO:0007669"/>
    <property type="project" value="UniProtKB-EC"/>
</dbReference>
<dbReference type="GO" id="GO:0006298">
    <property type="term" value="P:mismatch repair"/>
    <property type="evidence" value="ECO:0007669"/>
    <property type="project" value="TreeGrafter"/>
</dbReference>
<comment type="cofactor">
    <cofactor evidence="2">
        <name>[4Fe-4S] cluster</name>
        <dbReference type="ChEBI" id="CHEBI:49883"/>
    </cofactor>
</comment>
<dbReference type="GO" id="GO:0034039">
    <property type="term" value="F:8-oxo-7,8-dihydroguanine DNA N-glycosylase activity"/>
    <property type="evidence" value="ECO:0007669"/>
    <property type="project" value="TreeGrafter"/>
</dbReference>
<keyword evidence="8" id="KW-0227">DNA damage</keyword>
<name>A0A0B6TPA7_9CORY</name>
<organism evidence="15 16">
    <name type="scientific">Corynebacterium marinum DSM 44953</name>
    <dbReference type="NCBI Taxonomy" id="1224162"/>
    <lineage>
        <taxon>Bacteria</taxon>
        <taxon>Bacillati</taxon>
        <taxon>Actinomycetota</taxon>
        <taxon>Actinomycetes</taxon>
        <taxon>Mycobacteriales</taxon>
        <taxon>Corynebacteriaceae</taxon>
        <taxon>Corynebacterium</taxon>
    </lineage>
</organism>
<dbReference type="InterPro" id="IPR023170">
    <property type="entry name" value="HhH_base_excis_C"/>
</dbReference>
<gene>
    <name evidence="15" type="primary">mutY</name>
    <name evidence="15" type="ORF">B840_10855</name>
</gene>
<keyword evidence="16" id="KW-1185">Reference proteome</keyword>
<keyword evidence="9 15" id="KW-0378">Hydrolase</keyword>
<keyword evidence="13 15" id="KW-0326">Glycosidase</keyword>
<keyword evidence="10" id="KW-0408">Iron</keyword>
<protein>
    <recommendedName>
        <fullName evidence="5">Adenine DNA glycosylase</fullName>
        <ecNumber evidence="4">3.2.2.31</ecNumber>
    </recommendedName>
</protein>
<evidence type="ECO:0000313" key="16">
    <source>
        <dbReference type="Proteomes" id="UP000031928"/>
    </source>
</evidence>
<evidence type="ECO:0000256" key="1">
    <source>
        <dbReference type="ARBA" id="ARBA00000843"/>
    </source>
</evidence>
<evidence type="ECO:0000256" key="8">
    <source>
        <dbReference type="ARBA" id="ARBA00022763"/>
    </source>
</evidence>
<dbReference type="InterPro" id="IPR003265">
    <property type="entry name" value="HhH-GPD_domain"/>
</dbReference>
<dbReference type="InterPro" id="IPR003651">
    <property type="entry name" value="Endonuclease3_FeS-loop_motif"/>
</dbReference>
<evidence type="ECO:0000256" key="6">
    <source>
        <dbReference type="ARBA" id="ARBA00022485"/>
    </source>
</evidence>
<dbReference type="PROSITE" id="PS01155">
    <property type="entry name" value="ENDONUCLEASE_III_2"/>
    <property type="match status" value="1"/>
</dbReference>
<dbReference type="GO" id="GO:0032357">
    <property type="term" value="F:oxidized purine DNA binding"/>
    <property type="evidence" value="ECO:0007669"/>
    <property type="project" value="TreeGrafter"/>
</dbReference>
<dbReference type="Gene3D" id="1.10.340.30">
    <property type="entry name" value="Hypothetical protein, domain 2"/>
    <property type="match status" value="1"/>
</dbReference>
<dbReference type="Proteomes" id="UP000031928">
    <property type="component" value="Chromosome"/>
</dbReference>
<dbReference type="AlphaFoldDB" id="A0A0B6TPA7"/>